<dbReference type="CDD" id="cd00198">
    <property type="entry name" value="vWFA"/>
    <property type="match status" value="1"/>
</dbReference>
<dbReference type="Pfam" id="PF09967">
    <property type="entry name" value="DUF2201"/>
    <property type="match status" value="1"/>
</dbReference>
<dbReference type="PANTHER" id="PTHR38730:SF1">
    <property type="entry name" value="SLL7028 PROTEIN"/>
    <property type="match status" value="1"/>
</dbReference>
<feature type="domain" description="VWA-like" evidence="2">
    <location>
        <begin position="287"/>
        <end position="426"/>
    </location>
</feature>
<dbReference type="InterPro" id="IPR018698">
    <property type="entry name" value="VWA-like_dom"/>
</dbReference>
<dbReference type="PANTHER" id="PTHR38730">
    <property type="entry name" value="SLL7028 PROTEIN"/>
    <property type="match status" value="1"/>
</dbReference>
<accession>A0A645AHK3</accession>
<feature type="region of interest" description="Disordered" evidence="1">
    <location>
        <begin position="428"/>
        <end position="455"/>
    </location>
</feature>
<evidence type="ECO:0000259" key="3">
    <source>
        <dbReference type="Pfam" id="PF13203"/>
    </source>
</evidence>
<proteinExistence type="predicted"/>
<evidence type="ECO:0000259" key="2">
    <source>
        <dbReference type="Pfam" id="PF09967"/>
    </source>
</evidence>
<dbReference type="AlphaFoldDB" id="A0A645AHK3"/>
<feature type="compositionally biased region" description="Basic and acidic residues" evidence="1">
    <location>
        <begin position="433"/>
        <end position="455"/>
    </location>
</feature>
<dbReference type="InterPro" id="IPR025154">
    <property type="entry name" value="Put_metallopeptidase_dom"/>
</dbReference>
<feature type="domain" description="Putative metallopeptidase" evidence="3">
    <location>
        <begin position="16"/>
        <end position="240"/>
    </location>
</feature>
<evidence type="ECO:0008006" key="5">
    <source>
        <dbReference type="Google" id="ProtNLM"/>
    </source>
</evidence>
<evidence type="ECO:0000313" key="4">
    <source>
        <dbReference type="EMBL" id="MPM52188.1"/>
    </source>
</evidence>
<protein>
    <recommendedName>
        <fullName evidence="5">Metallopeptidase</fullName>
    </recommendedName>
</protein>
<dbReference type="EMBL" id="VSSQ01013748">
    <property type="protein sequence ID" value="MPM52188.1"/>
    <property type="molecule type" value="Genomic_DNA"/>
</dbReference>
<organism evidence="4">
    <name type="scientific">bioreactor metagenome</name>
    <dbReference type="NCBI Taxonomy" id="1076179"/>
    <lineage>
        <taxon>unclassified sequences</taxon>
        <taxon>metagenomes</taxon>
        <taxon>ecological metagenomes</taxon>
    </lineage>
</organism>
<reference evidence="4" key="1">
    <citation type="submission" date="2019-08" db="EMBL/GenBank/DDBJ databases">
        <authorList>
            <person name="Kucharzyk K."/>
            <person name="Murdoch R.W."/>
            <person name="Higgins S."/>
            <person name="Loffler F."/>
        </authorList>
    </citation>
    <scope>NUCLEOTIDE SEQUENCE</scope>
</reference>
<evidence type="ECO:0000256" key="1">
    <source>
        <dbReference type="SAM" id="MobiDB-lite"/>
    </source>
</evidence>
<feature type="compositionally biased region" description="Basic and acidic residues" evidence="1">
    <location>
        <begin position="175"/>
        <end position="198"/>
    </location>
</feature>
<gene>
    <name evidence="4" type="ORF">SDC9_98944</name>
</gene>
<comment type="caution">
    <text evidence="4">The sequence shown here is derived from an EMBL/GenBank/DDBJ whole genome shotgun (WGS) entry which is preliminary data.</text>
</comment>
<feature type="region of interest" description="Disordered" evidence="1">
    <location>
        <begin position="175"/>
        <end position="201"/>
    </location>
</feature>
<sequence length="455" mass="52001">MPEGKARAEIGLEILRSAQSELYLNFPYLDAALCGLQFQPGDGVTLSLATDGERLFYDSAYLSERFLRGMAHIDRAYLHVILHCLLRHLAKKQGRDPELWDLSCDVAVESILDGLDRPCLGVAAAPVRRSFYGSLQSCMKVLTAEGIYRELQRRKLPEYERARLQREFFADDHGLWDPQGRKDQERSERQDKKWRSASERTQTGMETVLAGRAAGGEAVHEQVKVENRPGVDYRNFLRRFAVPREVLGVDGDGFDYGFYSYGLRLYGNMPLVEPPETREEKRIEDFVIAIDTSMSTSGELVRRFLSVTYTILRSTETFSTRVNIRVMQCDDQLRSDTALHDLGELKAYMEDFHLTGGSATDFRPVFRRVEELQKAGELTGLRGLLYFTDGMGRYPKRRPPYETAFVMMEDPAMAVEAPPWAIRLTLTEPELETAERQAENPDERDETDLRDLPEL</sequence>
<name>A0A645AHK3_9ZZZZ</name>
<dbReference type="Pfam" id="PF13203">
    <property type="entry name" value="DUF2201_N"/>
    <property type="match status" value="1"/>
</dbReference>